<gene>
    <name evidence="1" type="ORF">Adt_06592</name>
</gene>
<sequence length="177" mass="20686">MKLDLEGESATTTPRKLKNGAISLSLNFDDIFPGKTKPRSQFNRIRVGCGIECFHWIQFYNQEEGSPESWRVLLLCQLRRWSIYLKNIKNNFWIRSFISNWQEFSGEHLTHSSGHARKRAVKWTKVQIWFQYKQQNCLSKETSSDVPNKSPAVSDVCTFNEVSGHPKPFTRTRLLFV</sequence>
<organism evidence="1 2">
    <name type="scientific">Abeliophyllum distichum</name>
    <dbReference type="NCBI Taxonomy" id="126358"/>
    <lineage>
        <taxon>Eukaryota</taxon>
        <taxon>Viridiplantae</taxon>
        <taxon>Streptophyta</taxon>
        <taxon>Embryophyta</taxon>
        <taxon>Tracheophyta</taxon>
        <taxon>Spermatophyta</taxon>
        <taxon>Magnoliopsida</taxon>
        <taxon>eudicotyledons</taxon>
        <taxon>Gunneridae</taxon>
        <taxon>Pentapetalae</taxon>
        <taxon>asterids</taxon>
        <taxon>lamiids</taxon>
        <taxon>Lamiales</taxon>
        <taxon>Oleaceae</taxon>
        <taxon>Forsythieae</taxon>
        <taxon>Abeliophyllum</taxon>
    </lineage>
</organism>
<accession>A0ABD1V7V1</accession>
<dbReference type="AlphaFoldDB" id="A0ABD1V7V1"/>
<dbReference type="Proteomes" id="UP001604336">
    <property type="component" value="Unassembled WGS sequence"/>
</dbReference>
<evidence type="ECO:0000313" key="2">
    <source>
        <dbReference type="Proteomes" id="UP001604336"/>
    </source>
</evidence>
<dbReference type="EMBL" id="JBFOLK010000002">
    <property type="protein sequence ID" value="KAL2533241.1"/>
    <property type="molecule type" value="Genomic_DNA"/>
</dbReference>
<reference evidence="2" key="1">
    <citation type="submission" date="2024-07" db="EMBL/GenBank/DDBJ databases">
        <title>Two chromosome-level genome assemblies of Korean endemic species Abeliophyllum distichum and Forsythia ovata (Oleaceae).</title>
        <authorList>
            <person name="Jang H."/>
        </authorList>
    </citation>
    <scope>NUCLEOTIDE SEQUENCE [LARGE SCALE GENOMIC DNA]</scope>
</reference>
<name>A0ABD1V7V1_9LAMI</name>
<protein>
    <submittedName>
        <fullName evidence="1">Uncharacterized protein</fullName>
    </submittedName>
</protein>
<comment type="caution">
    <text evidence="1">The sequence shown here is derived from an EMBL/GenBank/DDBJ whole genome shotgun (WGS) entry which is preliminary data.</text>
</comment>
<proteinExistence type="predicted"/>
<evidence type="ECO:0000313" key="1">
    <source>
        <dbReference type="EMBL" id="KAL2533241.1"/>
    </source>
</evidence>
<keyword evidence="2" id="KW-1185">Reference proteome</keyword>